<keyword evidence="2" id="KW-1185">Reference proteome</keyword>
<comment type="caution">
    <text evidence="1">The sequence shown here is derived from an EMBL/GenBank/DDBJ whole genome shotgun (WGS) entry which is preliminary data.</text>
</comment>
<sequence>MIDEPLALLAEAFGQDLEAPMPPTGSEASDHPSDLAVIAAAFVGQAESAASRR</sequence>
<reference evidence="1" key="1">
    <citation type="journal article" date="2021" name="Front. Microbiol.">
        <title>Comprehensive Comparative Genomics and Phenotyping of Methylobacterium Species.</title>
        <authorList>
            <person name="Alessa O."/>
            <person name="Ogura Y."/>
            <person name="Fujitani Y."/>
            <person name="Takami H."/>
            <person name="Hayashi T."/>
            <person name="Sahin N."/>
            <person name="Tani A."/>
        </authorList>
    </citation>
    <scope>NUCLEOTIDE SEQUENCE</scope>
    <source>
        <strain evidence="1">DSM 23674</strain>
    </source>
</reference>
<dbReference type="Proteomes" id="UP001055101">
    <property type="component" value="Unassembled WGS sequence"/>
</dbReference>
<protein>
    <submittedName>
        <fullName evidence="1">Uncharacterized protein</fullName>
    </submittedName>
</protein>
<name>A0ABQ4THN5_9HYPH</name>
<evidence type="ECO:0000313" key="1">
    <source>
        <dbReference type="EMBL" id="GJE54796.1"/>
    </source>
</evidence>
<organism evidence="1 2">
    <name type="scientific">Methylobacterium thuringiense</name>
    <dbReference type="NCBI Taxonomy" id="1003091"/>
    <lineage>
        <taxon>Bacteria</taxon>
        <taxon>Pseudomonadati</taxon>
        <taxon>Pseudomonadota</taxon>
        <taxon>Alphaproteobacteria</taxon>
        <taxon>Hyphomicrobiales</taxon>
        <taxon>Methylobacteriaceae</taxon>
        <taxon>Methylobacterium</taxon>
    </lineage>
</organism>
<evidence type="ECO:0000313" key="2">
    <source>
        <dbReference type="Proteomes" id="UP001055101"/>
    </source>
</evidence>
<dbReference type="EMBL" id="BPRA01000005">
    <property type="protein sequence ID" value="GJE54796.1"/>
    <property type="molecule type" value="Genomic_DNA"/>
</dbReference>
<proteinExistence type="predicted"/>
<gene>
    <name evidence="1" type="ORF">EKPJFOCH_1280</name>
</gene>
<dbReference type="RefSeq" id="WP_187272368.1">
    <property type="nucleotide sequence ID" value="NZ_BPRA01000005.1"/>
</dbReference>
<reference evidence="1" key="2">
    <citation type="submission" date="2021-08" db="EMBL/GenBank/DDBJ databases">
        <authorList>
            <person name="Tani A."/>
            <person name="Ola A."/>
            <person name="Ogura Y."/>
            <person name="Katsura K."/>
            <person name="Hayashi T."/>
        </authorList>
    </citation>
    <scope>NUCLEOTIDE SEQUENCE</scope>
    <source>
        <strain evidence="1">DSM 23674</strain>
    </source>
</reference>
<accession>A0ABQ4THN5</accession>